<gene>
    <name evidence="1" type="ORF">COLO4_24994</name>
</gene>
<reference evidence="2" key="1">
    <citation type="submission" date="2013-09" db="EMBL/GenBank/DDBJ databases">
        <title>Corchorus olitorius genome sequencing.</title>
        <authorList>
            <person name="Alam M."/>
            <person name="Haque M.S."/>
            <person name="Islam M.S."/>
            <person name="Emdad E.M."/>
            <person name="Islam M.M."/>
            <person name="Ahmed B."/>
            <person name="Halim A."/>
            <person name="Hossen Q.M.M."/>
            <person name="Hossain M.Z."/>
            <person name="Ahmed R."/>
            <person name="Khan M.M."/>
            <person name="Islam R."/>
            <person name="Rashid M.M."/>
            <person name="Khan S.A."/>
            <person name="Rahman M.S."/>
            <person name="Alam M."/>
            <person name="Yahiya A.S."/>
            <person name="Khan M.S."/>
            <person name="Azam M.S."/>
            <person name="Haque T."/>
            <person name="Lashkar M.Z.H."/>
            <person name="Akhand A.I."/>
            <person name="Morshed G."/>
            <person name="Roy S."/>
            <person name="Uddin K.S."/>
            <person name="Rabeya T."/>
            <person name="Hossain A.S."/>
            <person name="Chowdhury A."/>
            <person name="Snigdha A.R."/>
            <person name="Mortoza M.S."/>
            <person name="Matin S.A."/>
            <person name="Hoque S.M.E."/>
            <person name="Islam M.K."/>
            <person name="Roy D.K."/>
            <person name="Haider R."/>
            <person name="Moosa M.M."/>
            <person name="Elias S.M."/>
            <person name="Hasan A.M."/>
            <person name="Jahan S."/>
            <person name="Shafiuddin M."/>
            <person name="Mahmood N."/>
            <person name="Shommy N.S."/>
        </authorList>
    </citation>
    <scope>NUCLEOTIDE SEQUENCE [LARGE SCALE GENOMIC DNA]</scope>
    <source>
        <strain evidence="2">cv. O-4</strain>
    </source>
</reference>
<organism evidence="1 2">
    <name type="scientific">Corchorus olitorius</name>
    <dbReference type="NCBI Taxonomy" id="93759"/>
    <lineage>
        <taxon>Eukaryota</taxon>
        <taxon>Viridiplantae</taxon>
        <taxon>Streptophyta</taxon>
        <taxon>Embryophyta</taxon>
        <taxon>Tracheophyta</taxon>
        <taxon>Spermatophyta</taxon>
        <taxon>Magnoliopsida</taxon>
        <taxon>eudicotyledons</taxon>
        <taxon>Gunneridae</taxon>
        <taxon>Pentapetalae</taxon>
        <taxon>rosids</taxon>
        <taxon>malvids</taxon>
        <taxon>Malvales</taxon>
        <taxon>Malvaceae</taxon>
        <taxon>Grewioideae</taxon>
        <taxon>Apeibeae</taxon>
        <taxon>Corchorus</taxon>
    </lineage>
</organism>
<dbReference type="GO" id="GO:0016787">
    <property type="term" value="F:hydrolase activity"/>
    <property type="evidence" value="ECO:0007669"/>
    <property type="project" value="UniProtKB-KW"/>
</dbReference>
<proteinExistence type="predicted"/>
<keyword evidence="2" id="KW-1185">Reference proteome</keyword>
<accession>A0A1R3I5G5</accession>
<dbReference type="EMBL" id="AWUE01018892">
    <property type="protein sequence ID" value="OMO77820.1"/>
    <property type="molecule type" value="Genomic_DNA"/>
</dbReference>
<evidence type="ECO:0000313" key="2">
    <source>
        <dbReference type="Proteomes" id="UP000187203"/>
    </source>
</evidence>
<name>A0A1R3I5G5_9ROSI</name>
<sequence length="78" mass="9065">MAFGVGKKKNILLRQLVNHSCSIRRETSSSPLLRYEHFLRLGIMFVAEKLKKFHCSRETFLLHPVTFNGPCKAKEIDF</sequence>
<dbReference type="Proteomes" id="UP000187203">
    <property type="component" value="Unassembled WGS sequence"/>
</dbReference>
<protein>
    <submittedName>
        <fullName evidence="1">Glycoside hydrolase family 28 protein / polygalacturonase (Pectinase) family protein</fullName>
    </submittedName>
</protein>
<dbReference type="AlphaFoldDB" id="A0A1R3I5G5"/>
<evidence type="ECO:0000313" key="1">
    <source>
        <dbReference type="EMBL" id="OMO77820.1"/>
    </source>
</evidence>
<keyword evidence="1" id="KW-0378">Hydrolase</keyword>
<comment type="caution">
    <text evidence="1">The sequence shown here is derived from an EMBL/GenBank/DDBJ whole genome shotgun (WGS) entry which is preliminary data.</text>
</comment>